<dbReference type="Pfam" id="PF17648">
    <property type="entry name" value="Luciferase"/>
    <property type="match status" value="1"/>
</dbReference>
<dbReference type="RefSeq" id="WP_028071263.1">
    <property type="nucleotide sequence ID" value="NZ_CP141191.1"/>
</dbReference>
<evidence type="ECO:0000313" key="2">
    <source>
        <dbReference type="EMBL" id="VTR48518.1"/>
    </source>
</evidence>
<sequence length="139" mass="16197">MFSFVVKRLGFLKDIPLCAIIFDSLMRLWLFFTQPELLDWIDELEENVSRMPGTTVGIHKYGGTQFNYGGQEFAHVHSNGLLDILLNKELKRSLMTEGKIRDHHVFKNSGWISFHLQHQQDVTYACHLLSNAYERAKQK</sequence>
<dbReference type="InterPro" id="IPR040841">
    <property type="entry name" value="Luciferase_dom"/>
</dbReference>
<organism evidence="2 3">
    <name type="scientific">Sphingobacterium thalpophilum</name>
    <dbReference type="NCBI Taxonomy" id="259"/>
    <lineage>
        <taxon>Bacteria</taxon>
        <taxon>Pseudomonadati</taxon>
        <taxon>Bacteroidota</taxon>
        <taxon>Sphingobacteriia</taxon>
        <taxon>Sphingobacteriales</taxon>
        <taxon>Sphingobacteriaceae</taxon>
        <taxon>Sphingobacterium</taxon>
    </lineage>
</organism>
<reference evidence="2 3" key="1">
    <citation type="submission" date="2019-05" db="EMBL/GenBank/DDBJ databases">
        <authorList>
            <consortium name="Pathogen Informatics"/>
        </authorList>
    </citation>
    <scope>NUCLEOTIDE SEQUENCE [LARGE SCALE GENOMIC DNA]</scope>
    <source>
        <strain evidence="2 3">NCTC11429</strain>
    </source>
</reference>
<evidence type="ECO:0000259" key="1">
    <source>
        <dbReference type="Pfam" id="PF17648"/>
    </source>
</evidence>
<evidence type="ECO:0000313" key="3">
    <source>
        <dbReference type="Proteomes" id="UP000308196"/>
    </source>
</evidence>
<dbReference type="Proteomes" id="UP000308196">
    <property type="component" value="Chromosome"/>
</dbReference>
<dbReference type="KEGG" id="stha:NCTC11429_03712"/>
<feature type="domain" description="Luciferase" evidence="1">
    <location>
        <begin position="70"/>
        <end position="131"/>
    </location>
</feature>
<proteinExistence type="predicted"/>
<protein>
    <recommendedName>
        <fullName evidence="1">Luciferase domain-containing protein</fullName>
    </recommendedName>
</protein>
<name>A0A4V6KSW5_9SPHI</name>
<dbReference type="AlphaFoldDB" id="A0A4V6KSW5"/>
<gene>
    <name evidence="2" type="ORF">NCTC11429_03712</name>
</gene>
<accession>A0A4V6KSW5</accession>
<dbReference type="EMBL" id="LR590484">
    <property type="protein sequence ID" value="VTR48518.1"/>
    <property type="molecule type" value="Genomic_DNA"/>
</dbReference>